<keyword evidence="2" id="KW-0812">Transmembrane</keyword>
<dbReference type="CDD" id="cd00637">
    <property type="entry name" value="7tm_classA_rhodopsin-like"/>
    <property type="match status" value="1"/>
</dbReference>
<keyword evidence="3" id="KW-1185">Reference proteome</keyword>
<name>A0AAF3J924_9BILA</name>
<feature type="region of interest" description="Disordered" evidence="1">
    <location>
        <begin position="327"/>
        <end position="361"/>
    </location>
</feature>
<feature type="transmembrane region" description="Helical" evidence="2">
    <location>
        <begin position="77"/>
        <end position="98"/>
    </location>
</feature>
<feature type="transmembrane region" description="Helical" evidence="2">
    <location>
        <begin position="129"/>
        <end position="149"/>
    </location>
</feature>
<keyword evidence="2" id="KW-1133">Transmembrane helix</keyword>
<proteinExistence type="predicted"/>
<dbReference type="Gene3D" id="1.20.1070.10">
    <property type="entry name" value="Rhodopsin 7-helix transmembrane proteins"/>
    <property type="match status" value="1"/>
</dbReference>
<feature type="transmembrane region" description="Helical" evidence="2">
    <location>
        <begin position="249"/>
        <end position="267"/>
    </location>
</feature>
<accession>A0AAF3J924</accession>
<evidence type="ECO:0000313" key="4">
    <source>
        <dbReference type="WBParaSite" id="MBELARI_LOCUS4118"/>
    </source>
</evidence>
<feature type="transmembrane region" description="Helical" evidence="2">
    <location>
        <begin position="161"/>
        <end position="182"/>
    </location>
</feature>
<reference evidence="4" key="1">
    <citation type="submission" date="2024-02" db="UniProtKB">
        <authorList>
            <consortium name="WormBaseParasite"/>
        </authorList>
    </citation>
    <scope>IDENTIFICATION</scope>
</reference>
<dbReference type="SUPFAM" id="SSF81321">
    <property type="entry name" value="Family A G protein-coupled receptor-like"/>
    <property type="match status" value="1"/>
</dbReference>
<dbReference type="Proteomes" id="UP000887575">
    <property type="component" value="Unassembled WGS sequence"/>
</dbReference>
<feature type="compositionally biased region" description="Polar residues" evidence="1">
    <location>
        <begin position="349"/>
        <end position="361"/>
    </location>
</feature>
<evidence type="ECO:0000256" key="2">
    <source>
        <dbReference type="SAM" id="Phobius"/>
    </source>
</evidence>
<dbReference type="PANTHER" id="PTHR22718:SF25">
    <property type="entry name" value="G-PROTEIN COUPLED RECEPTORS FAMILY 1 PROFILE DOMAIN-CONTAINING PROTEIN"/>
    <property type="match status" value="1"/>
</dbReference>
<feature type="transmembrane region" description="Helical" evidence="2">
    <location>
        <begin position="38"/>
        <end position="65"/>
    </location>
</feature>
<feature type="transmembrane region" description="Helical" evidence="2">
    <location>
        <begin position="279"/>
        <end position="305"/>
    </location>
</feature>
<feature type="transmembrane region" description="Helical" evidence="2">
    <location>
        <begin position="202"/>
        <end position="228"/>
    </location>
</feature>
<sequence>MSNLTVNDLWPLSTTTVASVNNSDLISDQNLTNVLDWFIVYGSTGIYLSLLGIALFFITTFIVVLIHGRELFKEYPLFIIIANLIAANELNIFCQWTTVVPMMLFNLDSNFESIINQIGGILTGLSEEAATYFTFLIAVNRLIIFLYPVQSHWFKGLRLKLLCLANWGLIGGITGLKNAFGLTRHFGQKTMTFYVWSTGADAVLNTIFTIIGMFIPFVILIIYSLIYFHIRRQRGKRSYNKTDVRILKEAAIIGLCLELARVSQYIIPQLRRPLKAIPWLRWFSTIFLNVANIANHSINSILFLFHNRIVKRAIYGILRKDYVESSGDQNKHLQDNTLKKNMEKEKSRSSSAPPQNTPNIN</sequence>
<dbReference type="AlphaFoldDB" id="A0AAF3J924"/>
<keyword evidence="2" id="KW-0472">Membrane</keyword>
<dbReference type="PANTHER" id="PTHR22718">
    <property type="entry name" value="SERPENTINE RECEPTOR, CLASS X"/>
    <property type="match status" value="1"/>
</dbReference>
<organism evidence="3 4">
    <name type="scientific">Mesorhabditis belari</name>
    <dbReference type="NCBI Taxonomy" id="2138241"/>
    <lineage>
        <taxon>Eukaryota</taxon>
        <taxon>Metazoa</taxon>
        <taxon>Ecdysozoa</taxon>
        <taxon>Nematoda</taxon>
        <taxon>Chromadorea</taxon>
        <taxon>Rhabditida</taxon>
        <taxon>Rhabditina</taxon>
        <taxon>Rhabditomorpha</taxon>
        <taxon>Rhabditoidea</taxon>
        <taxon>Rhabditidae</taxon>
        <taxon>Mesorhabditinae</taxon>
        <taxon>Mesorhabditis</taxon>
    </lineage>
</organism>
<evidence type="ECO:0000313" key="3">
    <source>
        <dbReference type="Proteomes" id="UP000887575"/>
    </source>
</evidence>
<feature type="compositionally biased region" description="Basic and acidic residues" evidence="1">
    <location>
        <begin position="327"/>
        <end position="348"/>
    </location>
</feature>
<dbReference type="WBParaSite" id="MBELARI_LOCUS4118">
    <property type="protein sequence ID" value="MBELARI_LOCUS4118"/>
    <property type="gene ID" value="MBELARI_LOCUS4118"/>
</dbReference>
<evidence type="ECO:0000256" key="1">
    <source>
        <dbReference type="SAM" id="MobiDB-lite"/>
    </source>
</evidence>
<protein>
    <submittedName>
        <fullName evidence="4">G-protein coupled receptors family 1 profile domain-containing protein</fullName>
    </submittedName>
</protein>